<dbReference type="Gene3D" id="1.10.10.60">
    <property type="entry name" value="Homeodomain-like"/>
    <property type="match status" value="2"/>
</dbReference>
<dbReference type="EMBL" id="QRCT01000049">
    <property type="protein sequence ID" value="RDU22350.1"/>
    <property type="molecule type" value="Genomic_DNA"/>
</dbReference>
<sequence length="283" mass="32348">MSTNFKTRYEKYLEQDIQLLTAYEAGGSYTRMPRVMHMHSEQIEIIYIKKGNGTHIIDGKSYATKEGDILVYNSGVLHDESSASSVGMQVYYCAIKNLKIRNLPLNHLIPKGKETVIPSGEQKETIEFLFRLLCEAVQNQQDNINEIGNHIASVLVLKIYEMADTLGGEVSKVQQDIGNRIKTYLDIHYMEDMNLHQIAAALKISPYYLGHIFKEYQGISPMQYVTRRRIGEAQSLLIHTEKGITQIAITVGYNNSNHFNTVFSKVVGMSPAKYRKYWKKNKE</sequence>
<organism evidence="5 6">
    <name type="scientific">Anaerosacchariphilus polymeriproducens</name>
    <dbReference type="NCBI Taxonomy" id="1812858"/>
    <lineage>
        <taxon>Bacteria</taxon>
        <taxon>Bacillati</taxon>
        <taxon>Bacillota</taxon>
        <taxon>Clostridia</taxon>
        <taxon>Lachnospirales</taxon>
        <taxon>Lachnospiraceae</taxon>
        <taxon>Anaerosacchariphilus</taxon>
    </lineage>
</organism>
<dbReference type="OrthoDB" id="9801308at2"/>
<feature type="domain" description="HTH araC/xylS-type" evidence="4">
    <location>
        <begin position="179"/>
        <end position="277"/>
    </location>
</feature>
<name>A0A371ASA5_9FIRM</name>
<evidence type="ECO:0000256" key="1">
    <source>
        <dbReference type="ARBA" id="ARBA00023015"/>
    </source>
</evidence>
<keyword evidence="2" id="KW-0238">DNA-binding</keyword>
<evidence type="ECO:0000313" key="6">
    <source>
        <dbReference type="Proteomes" id="UP000255036"/>
    </source>
</evidence>
<dbReference type="Pfam" id="PF02311">
    <property type="entry name" value="AraC_binding"/>
    <property type="match status" value="1"/>
</dbReference>
<dbReference type="InterPro" id="IPR003313">
    <property type="entry name" value="AraC-bd"/>
</dbReference>
<dbReference type="InterPro" id="IPR018060">
    <property type="entry name" value="HTH_AraC"/>
</dbReference>
<dbReference type="InterPro" id="IPR014710">
    <property type="entry name" value="RmlC-like_jellyroll"/>
</dbReference>
<dbReference type="PROSITE" id="PS01124">
    <property type="entry name" value="HTH_ARAC_FAMILY_2"/>
    <property type="match status" value="1"/>
</dbReference>
<comment type="caution">
    <text evidence="5">The sequence shown here is derived from an EMBL/GenBank/DDBJ whole genome shotgun (WGS) entry which is preliminary data.</text>
</comment>
<dbReference type="GO" id="GO:0043565">
    <property type="term" value="F:sequence-specific DNA binding"/>
    <property type="evidence" value="ECO:0007669"/>
    <property type="project" value="InterPro"/>
</dbReference>
<dbReference type="SUPFAM" id="SSF51182">
    <property type="entry name" value="RmlC-like cupins"/>
    <property type="match status" value="1"/>
</dbReference>
<evidence type="ECO:0000256" key="3">
    <source>
        <dbReference type="ARBA" id="ARBA00023163"/>
    </source>
</evidence>
<dbReference type="CDD" id="cd02208">
    <property type="entry name" value="cupin_RmlC-like"/>
    <property type="match status" value="1"/>
</dbReference>
<accession>A0A371ASA5</accession>
<proteinExistence type="predicted"/>
<evidence type="ECO:0000313" key="5">
    <source>
        <dbReference type="EMBL" id="RDU22350.1"/>
    </source>
</evidence>
<keyword evidence="1" id="KW-0805">Transcription regulation</keyword>
<dbReference type="PANTHER" id="PTHR43280:SF17">
    <property type="entry name" value="ARAC-TYPE DNA-BINDING DOMAIN-CONTAINING PROTEIN"/>
    <property type="match status" value="1"/>
</dbReference>
<dbReference type="InterPro" id="IPR018062">
    <property type="entry name" value="HTH_AraC-typ_CS"/>
</dbReference>
<dbReference type="InterPro" id="IPR009057">
    <property type="entry name" value="Homeodomain-like_sf"/>
</dbReference>
<dbReference type="SMART" id="SM00342">
    <property type="entry name" value="HTH_ARAC"/>
    <property type="match status" value="1"/>
</dbReference>
<evidence type="ECO:0000259" key="4">
    <source>
        <dbReference type="PROSITE" id="PS01124"/>
    </source>
</evidence>
<protein>
    <submittedName>
        <fullName evidence="5">AraC family transcriptional regulator</fullName>
    </submittedName>
</protein>
<dbReference type="PANTHER" id="PTHR43280">
    <property type="entry name" value="ARAC-FAMILY TRANSCRIPTIONAL REGULATOR"/>
    <property type="match status" value="1"/>
</dbReference>
<evidence type="ECO:0000256" key="2">
    <source>
        <dbReference type="ARBA" id="ARBA00023125"/>
    </source>
</evidence>
<dbReference type="Pfam" id="PF12833">
    <property type="entry name" value="HTH_18"/>
    <property type="match status" value="1"/>
</dbReference>
<keyword evidence="6" id="KW-1185">Reference proteome</keyword>
<dbReference type="InterPro" id="IPR020449">
    <property type="entry name" value="Tscrpt_reg_AraC-type_HTH"/>
</dbReference>
<dbReference type="RefSeq" id="WP_115482760.1">
    <property type="nucleotide sequence ID" value="NZ_QRCT01000049.1"/>
</dbReference>
<keyword evidence="3" id="KW-0804">Transcription</keyword>
<dbReference type="Gene3D" id="2.60.120.10">
    <property type="entry name" value="Jelly Rolls"/>
    <property type="match status" value="1"/>
</dbReference>
<dbReference type="InterPro" id="IPR011051">
    <property type="entry name" value="RmlC_Cupin_sf"/>
</dbReference>
<reference evidence="5 6" key="1">
    <citation type="submission" date="2018-07" db="EMBL/GenBank/DDBJ databases">
        <title>Anaerosacharophilus polymeroproducens gen. nov. sp. nov., an anaerobic bacterium isolated from salt field.</title>
        <authorList>
            <person name="Kim W."/>
            <person name="Yang S.-H."/>
            <person name="Oh J."/>
            <person name="Lee J.-H."/>
            <person name="Kwon K.K."/>
        </authorList>
    </citation>
    <scope>NUCLEOTIDE SEQUENCE [LARGE SCALE GENOMIC DNA]</scope>
    <source>
        <strain evidence="5 6">MCWD5</strain>
    </source>
</reference>
<dbReference type="PROSITE" id="PS00041">
    <property type="entry name" value="HTH_ARAC_FAMILY_1"/>
    <property type="match status" value="1"/>
</dbReference>
<dbReference type="GO" id="GO:0003700">
    <property type="term" value="F:DNA-binding transcription factor activity"/>
    <property type="evidence" value="ECO:0007669"/>
    <property type="project" value="InterPro"/>
</dbReference>
<dbReference type="PRINTS" id="PR00032">
    <property type="entry name" value="HTHARAC"/>
</dbReference>
<gene>
    <name evidence="5" type="ORF">DWV06_13715</name>
</gene>
<dbReference type="SUPFAM" id="SSF46689">
    <property type="entry name" value="Homeodomain-like"/>
    <property type="match status" value="2"/>
</dbReference>
<dbReference type="Proteomes" id="UP000255036">
    <property type="component" value="Unassembled WGS sequence"/>
</dbReference>
<dbReference type="AlphaFoldDB" id="A0A371ASA5"/>